<reference evidence="8" key="1">
    <citation type="journal article" date="2014" name="Science">
        <title>The coffee genome provides insight into the convergent evolution of caffeine biosynthesis.</title>
        <authorList>
            <person name="Denoeud F."/>
            <person name="Carretero-Paulet L."/>
            <person name="Dereeper A."/>
            <person name="Droc G."/>
            <person name="Guyot R."/>
            <person name="Pietrella M."/>
            <person name="Zheng C."/>
            <person name="Alberti A."/>
            <person name="Anthony F."/>
            <person name="Aprea G."/>
            <person name="Aury J.M."/>
            <person name="Bento P."/>
            <person name="Bernard M."/>
            <person name="Bocs S."/>
            <person name="Campa C."/>
            <person name="Cenci A."/>
            <person name="Combes M.C."/>
            <person name="Crouzillat D."/>
            <person name="Da Silva C."/>
            <person name="Daddiego L."/>
            <person name="De Bellis F."/>
            <person name="Dussert S."/>
            <person name="Garsmeur O."/>
            <person name="Gayraud T."/>
            <person name="Guignon V."/>
            <person name="Jahn K."/>
            <person name="Jamilloux V."/>
            <person name="Joet T."/>
            <person name="Labadie K."/>
            <person name="Lan T."/>
            <person name="Leclercq J."/>
            <person name="Lepelley M."/>
            <person name="Leroy T."/>
            <person name="Li L.T."/>
            <person name="Librado P."/>
            <person name="Lopez L."/>
            <person name="Munoz A."/>
            <person name="Noel B."/>
            <person name="Pallavicini A."/>
            <person name="Perrotta G."/>
            <person name="Poncet V."/>
            <person name="Pot D."/>
            <person name="Priyono X."/>
            <person name="Rigoreau M."/>
            <person name="Rouard M."/>
            <person name="Rozas J."/>
            <person name="Tranchant-Dubreuil C."/>
            <person name="VanBuren R."/>
            <person name="Zhang Q."/>
            <person name="Andrade A.C."/>
            <person name="Argout X."/>
            <person name="Bertrand B."/>
            <person name="de Kochko A."/>
            <person name="Graziosi G."/>
            <person name="Henry R.J."/>
            <person name="Jayarama X."/>
            <person name="Ming R."/>
            <person name="Nagai C."/>
            <person name="Rounsley S."/>
            <person name="Sankoff D."/>
            <person name="Giuliano G."/>
            <person name="Albert V.A."/>
            <person name="Wincker P."/>
            <person name="Lashermes P."/>
        </authorList>
    </citation>
    <scope>NUCLEOTIDE SEQUENCE [LARGE SCALE GENOMIC DNA]</scope>
    <source>
        <strain evidence="8">cv. DH200-94</strain>
    </source>
</reference>
<dbReference type="Proteomes" id="UP000295252">
    <property type="component" value="Chromosome VI"/>
</dbReference>
<dbReference type="InParanoid" id="A0A068VB86"/>
<dbReference type="STRING" id="49390.A0A068VB86"/>
<dbReference type="GO" id="GO:0032259">
    <property type="term" value="P:methylation"/>
    <property type="evidence" value="ECO:0007669"/>
    <property type="project" value="UniProtKB-KW"/>
</dbReference>
<keyword evidence="1" id="KW-0489">Methyltransferase</keyword>
<name>A0A068VB86_COFCA</name>
<evidence type="ECO:0000256" key="2">
    <source>
        <dbReference type="ARBA" id="ARBA00022679"/>
    </source>
</evidence>
<dbReference type="InterPro" id="IPR036691">
    <property type="entry name" value="Endo/exonu/phosph_ase_sf"/>
</dbReference>
<keyword evidence="8" id="KW-1185">Reference proteome</keyword>
<dbReference type="InterPro" id="IPR001077">
    <property type="entry name" value="COMT_C"/>
</dbReference>
<dbReference type="Gene3D" id="3.40.50.150">
    <property type="entry name" value="Vaccinia Virus protein VP39"/>
    <property type="match status" value="1"/>
</dbReference>
<organism evidence="7 8">
    <name type="scientific">Coffea canephora</name>
    <name type="common">Robusta coffee</name>
    <dbReference type="NCBI Taxonomy" id="49390"/>
    <lineage>
        <taxon>Eukaryota</taxon>
        <taxon>Viridiplantae</taxon>
        <taxon>Streptophyta</taxon>
        <taxon>Embryophyta</taxon>
        <taxon>Tracheophyta</taxon>
        <taxon>Spermatophyta</taxon>
        <taxon>Magnoliopsida</taxon>
        <taxon>eudicotyledons</taxon>
        <taxon>Gunneridae</taxon>
        <taxon>Pentapetalae</taxon>
        <taxon>asterids</taxon>
        <taxon>lamiids</taxon>
        <taxon>Gentianales</taxon>
        <taxon>Rubiaceae</taxon>
        <taxon>Ixoroideae</taxon>
        <taxon>Gardenieae complex</taxon>
        <taxon>Bertiereae - Coffeeae clade</taxon>
        <taxon>Coffeeae</taxon>
        <taxon>Coffea</taxon>
    </lineage>
</organism>
<evidence type="ECO:0000256" key="3">
    <source>
        <dbReference type="ARBA" id="ARBA00022691"/>
    </source>
</evidence>
<evidence type="ECO:0000259" key="5">
    <source>
        <dbReference type="Pfam" id="PF00891"/>
    </source>
</evidence>
<dbReference type="Gene3D" id="3.60.10.10">
    <property type="entry name" value="Endonuclease/exonuclease/phosphatase"/>
    <property type="match status" value="1"/>
</dbReference>
<comment type="similarity">
    <text evidence="4">Belongs to the class I-like SAM-binding methyltransferase superfamily. Cation-independent O-methyltransferase family.</text>
</comment>
<dbReference type="AlphaFoldDB" id="A0A068VB86"/>
<evidence type="ECO:0000259" key="6">
    <source>
        <dbReference type="Pfam" id="PF03372"/>
    </source>
</evidence>
<feature type="domain" description="Endonuclease/exonuclease/phosphatase" evidence="6">
    <location>
        <begin position="64"/>
        <end position="181"/>
    </location>
</feature>
<proteinExistence type="inferred from homology"/>
<gene>
    <name evidence="7" type="ORF">GSCOC_T00008263001</name>
</gene>
<keyword evidence="3" id="KW-0949">S-adenosyl-L-methionine</keyword>
<dbReference type="EMBL" id="HG739291">
    <property type="protein sequence ID" value="CDP18090.1"/>
    <property type="molecule type" value="Genomic_DNA"/>
</dbReference>
<dbReference type="OrthoDB" id="1606438at2759"/>
<accession>A0A068VB86</accession>
<dbReference type="PROSITE" id="PS51683">
    <property type="entry name" value="SAM_OMT_II"/>
    <property type="match status" value="1"/>
</dbReference>
<evidence type="ECO:0000313" key="7">
    <source>
        <dbReference type="EMBL" id="CDP18090.1"/>
    </source>
</evidence>
<dbReference type="InterPro" id="IPR016461">
    <property type="entry name" value="COMT-like"/>
</dbReference>
<dbReference type="InterPro" id="IPR029063">
    <property type="entry name" value="SAM-dependent_MTases_sf"/>
</dbReference>
<evidence type="ECO:0000256" key="1">
    <source>
        <dbReference type="ARBA" id="ARBA00022603"/>
    </source>
</evidence>
<dbReference type="PhylomeDB" id="A0A068VB86"/>
<keyword evidence="2" id="KW-0808">Transferase</keyword>
<dbReference type="PANTHER" id="PTHR11746">
    <property type="entry name" value="O-METHYLTRANSFERASE"/>
    <property type="match status" value="1"/>
</dbReference>
<dbReference type="SUPFAM" id="SSF53335">
    <property type="entry name" value="S-adenosyl-L-methionine-dependent methyltransferases"/>
    <property type="match status" value="1"/>
</dbReference>
<dbReference type="GO" id="GO:0008171">
    <property type="term" value="F:O-methyltransferase activity"/>
    <property type="evidence" value="ECO:0007669"/>
    <property type="project" value="InterPro"/>
</dbReference>
<feature type="domain" description="O-methyltransferase C-terminal" evidence="5">
    <location>
        <begin position="298"/>
        <end position="503"/>
    </location>
</feature>
<dbReference type="FunFam" id="3.40.50.150:FF:000294">
    <property type="entry name" value="O-methyltransferase family protein"/>
    <property type="match status" value="1"/>
</dbReference>
<sequence length="521" mass="60114">MEKIKSILNFDHCYVVDDMNRYGGMALLWNEKTKVKDIKYSAFTIEVLIEDAEVKQEWWLVGIYASCDNQVRKNQWEVISRRKSLWGDNQIIMGDFNDVCSNEEKWGGRMREEWSFHDFRRFIQENQLIDVGFEGNPWTWSNQWQTGEIKQRLDRGLSSGGWHNLFEHTRCTHIESLGSDHSMLILDTMPGARTKRKKFFFDKRWIQREGIKEVVKKTWEEDVRGSRMFRVVNKIKRCRVALLKWRNGFIENSKKKRISDLKQRLMVEKRSGNEEMERKATILLLESSPVMLSPWLGLGRRVLANSPPPFDTYHGHDIWRYAQNNPAHSKLINDAMACDARVAVSAMIYRCPQVFEGISSLVDVGRGDGTALRTLLKACPWIHGINFDLPHVVSIAPRSDGVEHVGGDMFHSFPNADTAFIMSVLHDWGDDNCISILMNCKEAIPQDTGKVIIVEAVIDHEEGDDKLKDVGLTLDMVMMAHTTTGKERTSEEWAHILNQVGFSRHTMTHIQAVQSVIEAYL</sequence>
<dbReference type="Pfam" id="PF03372">
    <property type="entry name" value="Exo_endo_phos"/>
    <property type="match status" value="1"/>
</dbReference>
<dbReference type="InterPro" id="IPR005135">
    <property type="entry name" value="Endo/exonuclease/phosphatase"/>
</dbReference>
<evidence type="ECO:0000256" key="4">
    <source>
        <dbReference type="ARBA" id="ARBA00038277"/>
    </source>
</evidence>
<dbReference type="Pfam" id="PF00891">
    <property type="entry name" value="Methyltransf_2"/>
    <property type="match status" value="1"/>
</dbReference>
<evidence type="ECO:0000313" key="8">
    <source>
        <dbReference type="Proteomes" id="UP000295252"/>
    </source>
</evidence>
<dbReference type="SUPFAM" id="SSF56219">
    <property type="entry name" value="DNase I-like"/>
    <property type="match status" value="1"/>
</dbReference>
<dbReference type="Gramene" id="CDP18090">
    <property type="protein sequence ID" value="CDP18090"/>
    <property type="gene ID" value="GSCOC_T00008263001"/>
</dbReference>
<protein>
    <submittedName>
        <fullName evidence="7">Uncharacterized protein</fullName>
    </submittedName>
</protein>